<dbReference type="EMBL" id="CP029487">
    <property type="protein sequence ID" value="QCT70025.1"/>
    <property type="molecule type" value="Genomic_DNA"/>
</dbReference>
<feature type="transmembrane region" description="Helical" evidence="1">
    <location>
        <begin position="247"/>
        <end position="264"/>
    </location>
</feature>
<gene>
    <name evidence="2" type="ORF">CPZ25_001435</name>
</gene>
<keyword evidence="1" id="KW-0472">Membrane</keyword>
<feature type="transmembrane region" description="Helical" evidence="1">
    <location>
        <begin position="45"/>
        <end position="63"/>
    </location>
</feature>
<feature type="transmembrane region" description="Helical" evidence="1">
    <location>
        <begin position="7"/>
        <end position="25"/>
    </location>
</feature>
<dbReference type="RefSeq" id="WP_096919441.1">
    <property type="nucleotide sequence ID" value="NZ_CP029487.1"/>
</dbReference>
<protein>
    <submittedName>
        <fullName evidence="2">Uncharacterized protein</fullName>
    </submittedName>
</protein>
<accession>A0A4P9C626</accession>
<evidence type="ECO:0000313" key="2">
    <source>
        <dbReference type="EMBL" id="QCT70025.1"/>
    </source>
</evidence>
<evidence type="ECO:0000313" key="3">
    <source>
        <dbReference type="Proteomes" id="UP000218387"/>
    </source>
</evidence>
<feature type="transmembrane region" description="Helical" evidence="1">
    <location>
        <begin position="75"/>
        <end position="91"/>
    </location>
</feature>
<dbReference type="Proteomes" id="UP000218387">
    <property type="component" value="Chromosome"/>
</dbReference>
<dbReference type="AlphaFoldDB" id="A0A4P9C626"/>
<organism evidence="2 3">
    <name type="scientific">Eubacterium maltosivorans</name>
    <dbReference type="NCBI Taxonomy" id="2041044"/>
    <lineage>
        <taxon>Bacteria</taxon>
        <taxon>Bacillati</taxon>
        <taxon>Bacillota</taxon>
        <taxon>Clostridia</taxon>
        <taxon>Eubacteriales</taxon>
        <taxon>Eubacteriaceae</taxon>
        <taxon>Eubacterium</taxon>
    </lineage>
</organism>
<keyword evidence="3" id="KW-1185">Reference proteome</keyword>
<feature type="transmembrane region" description="Helical" evidence="1">
    <location>
        <begin position="145"/>
        <end position="163"/>
    </location>
</feature>
<reference evidence="2 3" key="1">
    <citation type="submission" date="2018-05" db="EMBL/GenBank/DDBJ databases">
        <title>Genome comparison of Eubacterium sp.</title>
        <authorList>
            <person name="Feng Y."/>
            <person name="Sanchez-Andrea I."/>
            <person name="Stams A.J.M."/>
            <person name="De Vos W.M."/>
        </authorList>
    </citation>
    <scope>NUCLEOTIDE SEQUENCE [LARGE SCALE GENOMIC DNA]</scope>
    <source>
        <strain evidence="2 3">YI</strain>
    </source>
</reference>
<feature type="transmembrane region" description="Helical" evidence="1">
    <location>
        <begin position="111"/>
        <end position="133"/>
    </location>
</feature>
<feature type="transmembrane region" description="Helical" evidence="1">
    <location>
        <begin position="215"/>
        <end position="235"/>
    </location>
</feature>
<dbReference type="KEGG" id="emt:CPZ25_001435"/>
<evidence type="ECO:0000256" key="1">
    <source>
        <dbReference type="SAM" id="Phobius"/>
    </source>
</evidence>
<name>A0A4P9C626_EUBML</name>
<keyword evidence="1" id="KW-1133">Transmembrane helix</keyword>
<sequence>MKKEGKSTVLLMLGGIVFMILMDAAGRYLVGAGNANLFLRVLKKVLIVIQWGGLGFGLGLLARGVGVRSIGLSKAYLLGALTAFLMSVFFTKLVGMMPQNTGDWFVEMNRWAASGLTSWFLAIGGLLLFLGLTAGREGHNEEEKIMKLAVCALFFVLMFLIGLLEYKLFRIKINYSVYTMLNVVQFCLFGSAVELIAGSDAVLIPQKPISLKTGLICLGLSLGCFFLPNVFLFFFRYMGVLRLSANYMPFMLTVYAGLFLTKGIQGNRTG</sequence>
<feature type="transmembrane region" description="Helical" evidence="1">
    <location>
        <begin position="183"/>
        <end position="203"/>
    </location>
</feature>
<proteinExistence type="predicted"/>
<keyword evidence="1" id="KW-0812">Transmembrane</keyword>